<dbReference type="AlphaFoldDB" id="A0A5D4RLY0"/>
<dbReference type="Proteomes" id="UP000322139">
    <property type="component" value="Unassembled WGS sequence"/>
</dbReference>
<dbReference type="Pfam" id="PF05014">
    <property type="entry name" value="Nuc_deoxyrib_tr"/>
    <property type="match status" value="1"/>
</dbReference>
<name>A0A5D4RLY0_9BACI</name>
<keyword evidence="1" id="KW-0808">Transferase</keyword>
<comment type="caution">
    <text evidence="1">The sequence shown here is derived from an EMBL/GenBank/DDBJ whole genome shotgun (WGS) entry which is preliminary data.</text>
</comment>
<proteinExistence type="predicted"/>
<dbReference type="GO" id="GO:0016740">
    <property type="term" value="F:transferase activity"/>
    <property type="evidence" value="ECO:0007669"/>
    <property type="project" value="UniProtKB-KW"/>
</dbReference>
<accession>A0A5D4RLY0</accession>
<reference evidence="1 2" key="1">
    <citation type="submission" date="2019-08" db="EMBL/GenBank/DDBJ databases">
        <title>Bacillus genomes from the desert of Cuatro Cienegas, Coahuila.</title>
        <authorList>
            <person name="Olmedo-Alvarez G."/>
        </authorList>
    </citation>
    <scope>NUCLEOTIDE SEQUENCE [LARGE SCALE GENOMIC DNA]</scope>
    <source>
        <strain evidence="1 2">CH446_14T</strain>
    </source>
</reference>
<evidence type="ECO:0000313" key="2">
    <source>
        <dbReference type="Proteomes" id="UP000322139"/>
    </source>
</evidence>
<dbReference type="RefSeq" id="WP_148972989.1">
    <property type="nucleotide sequence ID" value="NZ_VTER01000001.1"/>
</dbReference>
<gene>
    <name evidence="1" type="ORF">FZD51_00670</name>
</gene>
<protein>
    <submittedName>
        <fullName evidence="1">Nucleoside 2-deoxyribosyltransferase</fullName>
    </submittedName>
</protein>
<organism evidence="1 2">
    <name type="scientific">Bacillus infantis</name>
    <dbReference type="NCBI Taxonomy" id="324767"/>
    <lineage>
        <taxon>Bacteria</taxon>
        <taxon>Bacillati</taxon>
        <taxon>Bacillota</taxon>
        <taxon>Bacilli</taxon>
        <taxon>Bacillales</taxon>
        <taxon>Bacillaceae</taxon>
        <taxon>Bacillus</taxon>
    </lineage>
</organism>
<dbReference type="Gene3D" id="3.40.50.450">
    <property type="match status" value="1"/>
</dbReference>
<dbReference type="EMBL" id="VTER01000001">
    <property type="protein sequence ID" value="TYS52000.1"/>
    <property type="molecule type" value="Genomic_DNA"/>
</dbReference>
<dbReference type="InterPro" id="IPR007710">
    <property type="entry name" value="Nucleoside_deoxyribTrfase"/>
</dbReference>
<sequence>MENIQFFRTVRVFIASPFFNEEQLERIGRLENALRKNPYVADFFSARFYQFPQLTFASDPWRKTVFQNDLRYLRRADVVVAIHDYEENSVDSGTAFELGYAYALQKPIILIKEKQTSIPNLMLVESLHAYLTKTDEIAGYDFINMPKIPYKGPLI</sequence>
<dbReference type="SUPFAM" id="SSF52309">
    <property type="entry name" value="N-(deoxy)ribosyltransferase-like"/>
    <property type="match status" value="1"/>
</dbReference>
<evidence type="ECO:0000313" key="1">
    <source>
        <dbReference type="EMBL" id="TYS52000.1"/>
    </source>
</evidence>